<comment type="similarity">
    <text evidence="5">Belongs to the bacterial secretin family.</text>
</comment>
<feature type="compositionally biased region" description="Low complexity" evidence="6">
    <location>
        <begin position="860"/>
        <end position="875"/>
    </location>
</feature>
<gene>
    <name evidence="8" type="ORF">NT6N_09660</name>
</gene>
<keyword evidence="2" id="KW-0732">Signal</keyword>
<feature type="region of interest" description="Disordered" evidence="6">
    <location>
        <begin position="422"/>
        <end position="442"/>
    </location>
</feature>
<feature type="region of interest" description="Disordered" evidence="6">
    <location>
        <begin position="1"/>
        <end position="23"/>
    </location>
</feature>
<dbReference type="Gene3D" id="1.25.40.10">
    <property type="entry name" value="Tetratricopeptide repeat domain"/>
    <property type="match status" value="2"/>
</dbReference>
<dbReference type="PANTHER" id="PTHR30332:SF24">
    <property type="entry name" value="SECRETIN GSPD-RELATED"/>
    <property type="match status" value="1"/>
</dbReference>
<evidence type="ECO:0000256" key="2">
    <source>
        <dbReference type="ARBA" id="ARBA00022729"/>
    </source>
</evidence>
<evidence type="ECO:0000256" key="6">
    <source>
        <dbReference type="SAM" id="MobiDB-lite"/>
    </source>
</evidence>
<dbReference type="InterPro" id="IPR011990">
    <property type="entry name" value="TPR-like_helical_dom_sf"/>
</dbReference>
<feature type="domain" description="Type II/III secretion system secretin-like" evidence="7">
    <location>
        <begin position="636"/>
        <end position="847"/>
    </location>
</feature>
<dbReference type="EMBL" id="AP026866">
    <property type="protein sequence ID" value="BDS05926.1"/>
    <property type="molecule type" value="Genomic_DNA"/>
</dbReference>
<dbReference type="InterPro" id="IPR050810">
    <property type="entry name" value="Bact_Secretion_Sys_Channel"/>
</dbReference>
<dbReference type="SMART" id="SM00028">
    <property type="entry name" value="TPR"/>
    <property type="match status" value="3"/>
</dbReference>
<dbReference type="SUPFAM" id="SSF48452">
    <property type="entry name" value="TPR-like"/>
    <property type="match status" value="1"/>
</dbReference>
<dbReference type="InterPro" id="IPR019734">
    <property type="entry name" value="TPR_rpt"/>
</dbReference>
<dbReference type="GO" id="GO:0015627">
    <property type="term" value="C:type II protein secretion system complex"/>
    <property type="evidence" value="ECO:0007669"/>
    <property type="project" value="TreeGrafter"/>
</dbReference>
<feature type="repeat" description="TPR" evidence="4">
    <location>
        <begin position="183"/>
        <end position="216"/>
    </location>
</feature>
<keyword evidence="3" id="KW-0472">Membrane</keyword>
<dbReference type="InterPro" id="IPR004846">
    <property type="entry name" value="T2SS/T3SS_dom"/>
</dbReference>
<accession>A0AAT9FIZ0</accession>
<dbReference type="GO" id="GO:0009306">
    <property type="term" value="P:protein secretion"/>
    <property type="evidence" value="ECO:0007669"/>
    <property type="project" value="InterPro"/>
</dbReference>
<dbReference type="PROSITE" id="PS50005">
    <property type="entry name" value="TPR"/>
    <property type="match status" value="2"/>
</dbReference>
<keyword evidence="4" id="KW-0802">TPR repeat</keyword>
<evidence type="ECO:0000256" key="1">
    <source>
        <dbReference type="ARBA" id="ARBA00004370"/>
    </source>
</evidence>
<dbReference type="NCBIfam" id="NF042912">
    <property type="entry name" value="Amuc_1098_fam"/>
    <property type="match status" value="1"/>
</dbReference>
<evidence type="ECO:0000256" key="5">
    <source>
        <dbReference type="RuleBase" id="RU004003"/>
    </source>
</evidence>
<sequence>METTPTHQPTHASLHGANSDRGLFTGRHVSRKAAVLMAVAAAMPATINVVHAQSSIASKEIARRAQLVQEADKAVILGRAAYAKQDYEEAVKQYQLAVNMLPPGPALADRRNSYTGHLGDASVALAQKYRRVGKYQEARTMLEGVLVKDPTNFAAKKQLEYLDDPIRTNPALDYQHTQNVDRVRKFLYMGEGYYNLGKYDEAENEFKKVLQVDKYNTAARRWLERIAATKSDYYRSAYDHTRAQLLSEVDRAWEMAVPPELPVVNPGETQPTEAYGVQYIQQKLNNIIIPLVDFDNTTVEEALDFLRLRAREIDTEPDESKKGLNFIIRKPRTDGAAPAGGEADLAADAGAAVGNPGTLRIKELKLRNVPLGTVLQYICDATRLRYKLDEHSVVLLPLDALEVTDLYTRTFVVPPDFIAKLSEGKEGDDGGSDDPFGGGGDAGADTLKARAGAKELLLRNGVSFPDKAFANYIAATSTLVVHNTLGNLDIIEQIIEALRKGGPRQVRIMTKFIEVSQENSDELGFDWIISPVGLRGNSSFIGGGTVGNGAARTGADFVSPVNFTTIPGIPAGSTQNVSNTATAGLRSGDFATTRNSIDAILNNPNRTAQSGSVAPGILSFTGLFTDGQVQMIMRGLAQKKGTDIMTAPSVLARSGEKATIEVIREFIYPTEYEPPELPNSVGTGGGLGGGGGISGGSIFPVTPATPTAFETRNTGVTLEIEPTIGENNYTIDLRFAPELVEFEGFINYGSPIQSPASDALGNPIQITITENRIEMPVFSTRRVTTALTIYDGYTVAVGGLMREDVQNVQDKVPILGDLPIIGRLFQTKAENHIKSNLIIFVTAQIIDAAGAPINNSSGSLPAAASSAVGPGVPAGDGSQLLPTGG</sequence>
<organism evidence="8">
    <name type="scientific">Oceaniferula spumae</name>
    <dbReference type="NCBI Taxonomy" id="2979115"/>
    <lineage>
        <taxon>Bacteria</taxon>
        <taxon>Pseudomonadati</taxon>
        <taxon>Verrucomicrobiota</taxon>
        <taxon>Verrucomicrobiia</taxon>
        <taxon>Verrucomicrobiales</taxon>
        <taxon>Verrucomicrobiaceae</taxon>
        <taxon>Oceaniferula</taxon>
    </lineage>
</organism>
<dbReference type="PANTHER" id="PTHR30332">
    <property type="entry name" value="PROBABLE GENERAL SECRETION PATHWAY PROTEIN D"/>
    <property type="match status" value="1"/>
</dbReference>
<feature type="compositionally biased region" description="Polar residues" evidence="6">
    <location>
        <begin position="1"/>
        <end position="11"/>
    </location>
</feature>
<evidence type="ECO:0000259" key="7">
    <source>
        <dbReference type="Pfam" id="PF00263"/>
    </source>
</evidence>
<dbReference type="KEGG" id="osu:NT6N_09660"/>
<dbReference type="AlphaFoldDB" id="A0AAT9FIZ0"/>
<proteinExistence type="inferred from homology"/>
<protein>
    <recommendedName>
        <fullName evidence="7">Type II/III secretion system secretin-like domain-containing protein</fullName>
    </recommendedName>
</protein>
<dbReference type="InterPro" id="IPR049997">
    <property type="entry name" value="Amuc_1098-like"/>
</dbReference>
<feature type="repeat" description="TPR" evidence="4">
    <location>
        <begin position="71"/>
        <end position="104"/>
    </location>
</feature>
<evidence type="ECO:0000313" key="8">
    <source>
        <dbReference type="EMBL" id="BDS05926.1"/>
    </source>
</evidence>
<evidence type="ECO:0000256" key="3">
    <source>
        <dbReference type="ARBA" id="ARBA00023136"/>
    </source>
</evidence>
<name>A0AAT9FIZ0_9BACT</name>
<feature type="region of interest" description="Disordered" evidence="6">
    <location>
        <begin position="860"/>
        <end position="885"/>
    </location>
</feature>
<dbReference type="Pfam" id="PF00263">
    <property type="entry name" value="Secretin"/>
    <property type="match status" value="1"/>
</dbReference>
<comment type="subcellular location">
    <subcellularLocation>
        <location evidence="1">Membrane</location>
    </subcellularLocation>
</comment>
<dbReference type="GO" id="GO:0016020">
    <property type="term" value="C:membrane"/>
    <property type="evidence" value="ECO:0007669"/>
    <property type="project" value="UniProtKB-SubCell"/>
</dbReference>
<evidence type="ECO:0000256" key="4">
    <source>
        <dbReference type="PROSITE-ProRule" id="PRU00339"/>
    </source>
</evidence>
<reference evidence="8" key="1">
    <citation type="submission" date="2024-07" db="EMBL/GenBank/DDBJ databases">
        <title>Complete genome sequence of Verrucomicrobiaceae bacterium NT6N.</title>
        <authorList>
            <person name="Huang C."/>
            <person name="Takami H."/>
            <person name="Hamasaki K."/>
        </authorList>
    </citation>
    <scope>NUCLEOTIDE SEQUENCE</scope>
    <source>
        <strain evidence="8">NT6N</strain>
    </source>
</reference>